<feature type="region of interest" description="Disordered" evidence="1">
    <location>
        <begin position="8"/>
        <end position="34"/>
    </location>
</feature>
<organism evidence="2 3">
    <name type="scientific">Engystomops pustulosus</name>
    <name type="common">Tungara frog</name>
    <name type="synonym">Physalaemus pustulosus</name>
    <dbReference type="NCBI Taxonomy" id="76066"/>
    <lineage>
        <taxon>Eukaryota</taxon>
        <taxon>Metazoa</taxon>
        <taxon>Chordata</taxon>
        <taxon>Craniata</taxon>
        <taxon>Vertebrata</taxon>
        <taxon>Euteleostomi</taxon>
        <taxon>Amphibia</taxon>
        <taxon>Batrachia</taxon>
        <taxon>Anura</taxon>
        <taxon>Neobatrachia</taxon>
        <taxon>Hyloidea</taxon>
        <taxon>Leptodactylidae</taxon>
        <taxon>Leiuperinae</taxon>
        <taxon>Engystomops</taxon>
    </lineage>
</organism>
<evidence type="ECO:0000256" key="1">
    <source>
        <dbReference type="SAM" id="MobiDB-lite"/>
    </source>
</evidence>
<sequence length="95" mass="11100">MFLIPNLKSTFQKGQQPPSSPDKHGFTFFSPKQGSHHSHQVVTMCVCMQIEAKKKNLLKVFFMEKSLERSHDRRQYEVATVATRGVKWYYILLII</sequence>
<accession>A0AAV6YKG0</accession>
<reference evidence="2" key="1">
    <citation type="thesis" date="2020" institute="ProQuest LLC" country="789 East Eisenhower Parkway, Ann Arbor, MI, USA">
        <title>Comparative Genomics and Chromosome Evolution.</title>
        <authorList>
            <person name="Mudd A.B."/>
        </authorList>
    </citation>
    <scope>NUCLEOTIDE SEQUENCE</scope>
    <source>
        <strain evidence="2">237g6f4</strain>
        <tissue evidence="2">Blood</tissue>
    </source>
</reference>
<dbReference type="AlphaFoldDB" id="A0AAV6YKG0"/>
<evidence type="ECO:0000313" key="3">
    <source>
        <dbReference type="Proteomes" id="UP000824782"/>
    </source>
</evidence>
<dbReference type="Proteomes" id="UP000824782">
    <property type="component" value="Unassembled WGS sequence"/>
</dbReference>
<dbReference type="EMBL" id="WNYA01027937">
    <property type="protein sequence ID" value="KAG8537667.1"/>
    <property type="molecule type" value="Genomic_DNA"/>
</dbReference>
<feature type="compositionally biased region" description="Polar residues" evidence="1">
    <location>
        <begin position="8"/>
        <end position="17"/>
    </location>
</feature>
<protein>
    <submittedName>
        <fullName evidence="2">Uncharacterized protein</fullName>
    </submittedName>
</protein>
<comment type="caution">
    <text evidence="2">The sequence shown here is derived from an EMBL/GenBank/DDBJ whole genome shotgun (WGS) entry which is preliminary data.</text>
</comment>
<gene>
    <name evidence="2" type="ORF">GDO81_024118</name>
</gene>
<keyword evidence="3" id="KW-1185">Reference proteome</keyword>
<evidence type="ECO:0000313" key="2">
    <source>
        <dbReference type="EMBL" id="KAG8537667.1"/>
    </source>
</evidence>
<name>A0AAV6YKG0_ENGPU</name>
<proteinExistence type="predicted"/>